<dbReference type="RefSeq" id="WP_132166384.1">
    <property type="nucleotide sequence ID" value="NZ_SMKX01000014.1"/>
</dbReference>
<accession>A0A4R4ZTM4</accession>
<dbReference type="SUPFAM" id="SSF52402">
    <property type="entry name" value="Adenine nucleotide alpha hydrolases-like"/>
    <property type="match status" value="2"/>
</dbReference>
<keyword evidence="4" id="KW-1185">Reference proteome</keyword>
<reference evidence="3 4" key="1">
    <citation type="submission" date="2019-03" db="EMBL/GenBank/DDBJ databases">
        <title>Draft genome sequences of novel Actinobacteria.</title>
        <authorList>
            <person name="Sahin N."/>
            <person name="Ay H."/>
            <person name="Saygin H."/>
        </authorList>
    </citation>
    <scope>NUCLEOTIDE SEQUENCE [LARGE SCALE GENOMIC DNA]</scope>
    <source>
        <strain evidence="3 4">JCM 13523</strain>
    </source>
</reference>
<name>A0A4R4ZTM4_9ACTN</name>
<evidence type="ECO:0000256" key="1">
    <source>
        <dbReference type="ARBA" id="ARBA00008791"/>
    </source>
</evidence>
<dbReference type="Gene3D" id="3.40.50.620">
    <property type="entry name" value="HUPs"/>
    <property type="match status" value="2"/>
</dbReference>
<dbReference type="PRINTS" id="PR01438">
    <property type="entry name" value="UNVRSLSTRESS"/>
</dbReference>
<dbReference type="InterPro" id="IPR006016">
    <property type="entry name" value="UspA"/>
</dbReference>
<evidence type="ECO:0000313" key="3">
    <source>
        <dbReference type="EMBL" id="TDD61484.1"/>
    </source>
</evidence>
<dbReference type="OrthoDB" id="5143389at2"/>
<dbReference type="AlphaFoldDB" id="A0A4R4ZTM4"/>
<proteinExistence type="inferred from homology"/>
<gene>
    <name evidence="3" type="ORF">E1263_07205</name>
</gene>
<organism evidence="3 4">
    <name type="scientific">Kribbella antibiotica</name>
    <dbReference type="NCBI Taxonomy" id="190195"/>
    <lineage>
        <taxon>Bacteria</taxon>
        <taxon>Bacillati</taxon>
        <taxon>Actinomycetota</taxon>
        <taxon>Actinomycetes</taxon>
        <taxon>Propionibacteriales</taxon>
        <taxon>Kribbellaceae</taxon>
        <taxon>Kribbella</taxon>
    </lineage>
</organism>
<comment type="caution">
    <text evidence="3">The sequence shown here is derived from an EMBL/GenBank/DDBJ whole genome shotgun (WGS) entry which is preliminary data.</text>
</comment>
<dbReference type="Proteomes" id="UP000295124">
    <property type="component" value="Unassembled WGS sequence"/>
</dbReference>
<evidence type="ECO:0000259" key="2">
    <source>
        <dbReference type="Pfam" id="PF00582"/>
    </source>
</evidence>
<comment type="similarity">
    <text evidence="1">Belongs to the universal stress protein A family.</text>
</comment>
<dbReference type="EMBL" id="SMKX01000014">
    <property type="protein sequence ID" value="TDD61484.1"/>
    <property type="molecule type" value="Genomic_DNA"/>
</dbReference>
<dbReference type="InterPro" id="IPR014729">
    <property type="entry name" value="Rossmann-like_a/b/a_fold"/>
</dbReference>
<dbReference type="Pfam" id="PF00582">
    <property type="entry name" value="Usp"/>
    <property type="match status" value="2"/>
</dbReference>
<protein>
    <submittedName>
        <fullName evidence="3">Universal stress protein</fullName>
    </submittedName>
</protein>
<dbReference type="PANTHER" id="PTHR46268:SF6">
    <property type="entry name" value="UNIVERSAL STRESS PROTEIN UP12"/>
    <property type="match status" value="1"/>
</dbReference>
<dbReference type="InterPro" id="IPR006015">
    <property type="entry name" value="Universal_stress_UspA"/>
</dbReference>
<feature type="domain" description="UspA" evidence="2">
    <location>
        <begin position="157"/>
        <end position="294"/>
    </location>
</feature>
<feature type="domain" description="UspA" evidence="2">
    <location>
        <begin position="15"/>
        <end position="145"/>
    </location>
</feature>
<evidence type="ECO:0000313" key="4">
    <source>
        <dbReference type="Proteomes" id="UP000295124"/>
    </source>
</evidence>
<sequence>MSSTTPSSETVRPVIQVGIDGAWREAGALHWALYESHLRDEPLHAIHAVDETVRRSRYYEPIVTTQAESDLADDVRTWMKDQADGLDHEATLVEGSPASALSDAAQGSRMLVVGRRGMGSFKRLLLGSTSEAVASRAQVPVVVVPDGWTARTAGGPVVAGLDDSGENGPAVEFAAELAIERNVSLRLVHVWDVPPVYGWDTTLVAGVAEDWAATADKHYEAVATQWRHKYPDLEIQLDIRRGHAVEGLLDAAAAFQAQIVVMGGHHRSHLSVLLLGSVVRGVLQHATCPVAVVHCDHSDSA</sequence>
<dbReference type="PANTHER" id="PTHR46268">
    <property type="entry name" value="STRESS RESPONSE PROTEIN NHAX"/>
    <property type="match status" value="1"/>
</dbReference>